<dbReference type="EMBL" id="JAWZYT010000699">
    <property type="protein sequence ID" value="KAK4320040.1"/>
    <property type="molecule type" value="Genomic_DNA"/>
</dbReference>
<proteinExistence type="predicted"/>
<reference evidence="2" key="1">
    <citation type="submission" date="2023-11" db="EMBL/GenBank/DDBJ databases">
        <title>Genome assemblies of two species of porcelain crab, Petrolisthes cinctipes and Petrolisthes manimaculis (Anomura: Porcellanidae).</title>
        <authorList>
            <person name="Angst P."/>
        </authorList>
    </citation>
    <scope>NUCLEOTIDE SEQUENCE</scope>
    <source>
        <strain evidence="2">PB745_02</strain>
        <tissue evidence="2">Gill</tissue>
    </source>
</reference>
<accession>A0AAE1Q4C1</accession>
<comment type="caution">
    <text evidence="2">The sequence shown here is derived from an EMBL/GenBank/DDBJ whole genome shotgun (WGS) entry which is preliminary data.</text>
</comment>
<protein>
    <submittedName>
        <fullName evidence="2">Uncharacterized protein</fullName>
    </submittedName>
</protein>
<evidence type="ECO:0000313" key="2">
    <source>
        <dbReference type="EMBL" id="KAK4320040.1"/>
    </source>
</evidence>
<dbReference type="AlphaFoldDB" id="A0AAE1Q4C1"/>
<evidence type="ECO:0000313" key="3">
    <source>
        <dbReference type="Proteomes" id="UP001292094"/>
    </source>
</evidence>
<organism evidence="2 3">
    <name type="scientific">Petrolisthes manimaculis</name>
    <dbReference type="NCBI Taxonomy" id="1843537"/>
    <lineage>
        <taxon>Eukaryota</taxon>
        <taxon>Metazoa</taxon>
        <taxon>Ecdysozoa</taxon>
        <taxon>Arthropoda</taxon>
        <taxon>Crustacea</taxon>
        <taxon>Multicrustacea</taxon>
        <taxon>Malacostraca</taxon>
        <taxon>Eumalacostraca</taxon>
        <taxon>Eucarida</taxon>
        <taxon>Decapoda</taxon>
        <taxon>Pleocyemata</taxon>
        <taxon>Anomura</taxon>
        <taxon>Galatheoidea</taxon>
        <taxon>Porcellanidae</taxon>
        <taxon>Petrolisthes</taxon>
    </lineage>
</organism>
<feature type="region of interest" description="Disordered" evidence="1">
    <location>
        <begin position="1"/>
        <end position="22"/>
    </location>
</feature>
<evidence type="ECO:0000256" key="1">
    <source>
        <dbReference type="SAM" id="MobiDB-lite"/>
    </source>
</evidence>
<dbReference type="Proteomes" id="UP001292094">
    <property type="component" value="Unassembled WGS sequence"/>
</dbReference>
<gene>
    <name evidence="2" type="ORF">Pmani_009062</name>
</gene>
<keyword evidence="3" id="KW-1185">Reference proteome</keyword>
<name>A0AAE1Q4C1_9EUCA</name>
<sequence>MGKSREQEARLDWKARRGGGDRPGEEVVVVVVVGVGAVVRVGVGVERGGVMKEASRIDGDGGEEECRRDGGRFEERLLEMIVGEKDKRKELS</sequence>